<reference evidence="1" key="3">
    <citation type="submission" date="2025-09" db="UniProtKB">
        <authorList>
            <consortium name="Ensembl"/>
        </authorList>
    </citation>
    <scope>IDENTIFICATION</scope>
</reference>
<protein>
    <submittedName>
        <fullName evidence="1">Uncharacterized protein</fullName>
    </submittedName>
</protein>
<proteinExistence type="predicted"/>
<name>A0AC11DSY5_SHEEP</name>
<reference evidence="1" key="1">
    <citation type="submission" date="2020-11" db="EMBL/GenBank/DDBJ databases">
        <authorList>
            <person name="Davenport K.M."/>
            <person name="Bickhart D.M."/>
            <person name="Smith T.P.L."/>
            <person name="Murdoch B.M."/>
            <person name="Rosen B.D."/>
        </authorList>
    </citation>
    <scope>NUCLEOTIDE SEQUENCE [LARGE SCALE GENOMIC DNA]</scope>
    <source>
        <strain evidence="1">OAR_USU_Benz2616</strain>
    </source>
</reference>
<reference evidence="1" key="2">
    <citation type="submission" date="2025-08" db="UniProtKB">
        <authorList>
            <consortium name="Ensembl"/>
        </authorList>
    </citation>
    <scope>IDENTIFICATION</scope>
</reference>
<accession>A0AC11DSY5</accession>
<sequence length="84" mass="9236">MSQLHIWDIAPPDPPPRKKMPGRPTQATQRASIPTWGQIKTLCHQAQRIASLQGSSTSPEKVFTAVLALLSCQDYSTEHSEAPD</sequence>
<organism evidence="1">
    <name type="scientific">Ovis aries</name>
    <name type="common">Sheep</name>
    <dbReference type="NCBI Taxonomy" id="9940"/>
    <lineage>
        <taxon>Eukaryota</taxon>
        <taxon>Metazoa</taxon>
        <taxon>Chordata</taxon>
        <taxon>Craniata</taxon>
        <taxon>Vertebrata</taxon>
        <taxon>Euteleostomi</taxon>
        <taxon>Mammalia</taxon>
        <taxon>Eutheria</taxon>
        <taxon>Laurasiatheria</taxon>
        <taxon>Artiodactyla</taxon>
        <taxon>Ruminantia</taxon>
        <taxon>Pecora</taxon>
        <taxon>Bovidae</taxon>
        <taxon>Caprinae</taxon>
        <taxon>Ovis</taxon>
    </lineage>
</organism>
<evidence type="ECO:0000313" key="1">
    <source>
        <dbReference type="Ensembl" id="ENSOARP00020049500.1"/>
    </source>
</evidence>
<dbReference type="Ensembl" id="ENSOART00020053762.1">
    <property type="protein sequence ID" value="ENSOARP00020049500.1"/>
    <property type="gene ID" value="ENSOARG00020028025.1"/>
</dbReference>